<dbReference type="STRING" id="60547.GCA_000751215_06303"/>
<organism evidence="2 3">
    <name type="scientific">Caballeronia glathei</name>
    <dbReference type="NCBI Taxonomy" id="60547"/>
    <lineage>
        <taxon>Bacteria</taxon>
        <taxon>Pseudomonadati</taxon>
        <taxon>Pseudomonadota</taxon>
        <taxon>Betaproteobacteria</taxon>
        <taxon>Burkholderiales</taxon>
        <taxon>Burkholderiaceae</taxon>
        <taxon>Caballeronia</taxon>
    </lineage>
</organism>
<evidence type="ECO:0000313" key="2">
    <source>
        <dbReference type="EMBL" id="KDR41606.1"/>
    </source>
</evidence>
<accession>A0A069PW76</accession>
<reference evidence="2 3" key="1">
    <citation type="submission" date="2014-03" db="EMBL/GenBank/DDBJ databases">
        <title>Draft Genome Sequences of Four Burkholderia Strains.</title>
        <authorList>
            <person name="Liu X.Y."/>
            <person name="Li C.X."/>
            <person name="Xu J.H."/>
        </authorList>
    </citation>
    <scope>NUCLEOTIDE SEQUENCE [LARGE SCALE GENOMIC DNA]</scope>
    <source>
        <strain evidence="2 3">DSM 50014</strain>
    </source>
</reference>
<keyword evidence="1" id="KW-1133">Transmembrane helix</keyword>
<keyword evidence="3" id="KW-1185">Reference proteome</keyword>
<dbReference type="RefSeq" id="WP_035939395.1">
    <property type="nucleotide sequence ID" value="NZ_CADFFX010000001.1"/>
</dbReference>
<dbReference type="AlphaFoldDB" id="A0A069PW76"/>
<comment type="caution">
    <text evidence="2">The sequence shown here is derived from an EMBL/GenBank/DDBJ whole genome shotgun (WGS) entry which is preliminary data.</text>
</comment>
<name>A0A069PW76_9BURK</name>
<protein>
    <submittedName>
        <fullName evidence="2">Uncharacterized protein</fullName>
    </submittedName>
</protein>
<sequence>MTAWEIVDDRAGVIVNISAAGRRKLEQESRIDRVISVHTAVLIGASLGLVGTFGALVIKQILGI</sequence>
<feature type="transmembrane region" description="Helical" evidence="1">
    <location>
        <begin position="35"/>
        <end position="58"/>
    </location>
</feature>
<evidence type="ECO:0000256" key="1">
    <source>
        <dbReference type="SAM" id="Phobius"/>
    </source>
</evidence>
<evidence type="ECO:0000313" key="3">
    <source>
        <dbReference type="Proteomes" id="UP000027466"/>
    </source>
</evidence>
<gene>
    <name evidence="2" type="ORF">BG61_16995</name>
</gene>
<proteinExistence type="predicted"/>
<dbReference type="Proteomes" id="UP000027466">
    <property type="component" value="Unassembled WGS sequence"/>
</dbReference>
<keyword evidence="1" id="KW-0812">Transmembrane</keyword>
<keyword evidence="1" id="KW-0472">Membrane</keyword>
<dbReference type="EMBL" id="JFHC01000026">
    <property type="protein sequence ID" value="KDR41606.1"/>
    <property type="molecule type" value="Genomic_DNA"/>
</dbReference>